<dbReference type="RefSeq" id="WP_395807956.1">
    <property type="nucleotide sequence ID" value="NZ_CP043494.1"/>
</dbReference>
<proteinExistence type="predicted"/>
<evidence type="ECO:0000313" key="3">
    <source>
        <dbReference type="EMBL" id="WNG49720.1"/>
    </source>
</evidence>
<feature type="chain" id="PRO_5047274345" description="Lipoprotein" evidence="2">
    <location>
        <begin position="25"/>
        <end position="139"/>
    </location>
</feature>
<gene>
    <name evidence="3" type="ORF">F0U60_40575</name>
</gene>
<accession>A0ABY9X2W2</accession>
<evidence type="ECO:0000313" key="4">
    <source>
        <dbReference type="Proteomes" id="UP001611383"/>
    </source>
</evidence>
<protein>
    <recommendedName>
        <fullName evidence="5">Lipoprotein</fullName>
    </recommendedName>
</protein>
<dbReference type="EMBL" id="CP043494">
    <property type="protein sequence ID" value="WNG49720.1"/>
    <property type="molecule type" value="Genomic_DNA"/>
</dbReference>
<name>A0ABY9X2W2_9BACT</name>
<feature type="region of interest" description="Disordered" evidence="1">
    <location>
        <begin position="18"/>
        <end position="139"/>
    </location>
</feature>
<evidence type="ECO:0000256" key="2">
    <source>
        <dbReference type="SAM" id="SignalP"/>
    </source>
</evidence>
<reference evidence="3 4" key="1">
    <citation type="submission" date="2019-08" db="EMBL/GenBank/DDBJ databases">
        <title>Archangium and Cystobacter genomes.</title>
        <authorList>
            <person name="Chen I.-C.K."/>
            <person name="Wielgoss S."/>
        </authorList>
    </citation>
    <scope>NUCLEOTIDE SEQUENCE [LARGE SCALE GENOMIC DNA]</scope>
    <source>
        <strain evidence="3 4">Cbm 6</strain>
    </source>
</reference>
<keyword evidence="2" id="KW-0732">Signal</keyword>
<feature type="compositionally biased region" description="Polar residues" evidence="1">
    <location>
        <begin position="55"/>
        <end position="70"/>
    </location>
</feature>
<evidence type="ECO:0000256" key="1">
    <source>
        <dbReference type="SAM" id="MobiDB-lite"/>
    </source>
</evidence>
<organism evidence="3 4">
    <name type="scientific">Archangium minus</name>
    <dbReference type="NCBI Taxonomy" id="83450"/>
    <lineage>
        <taxon>Bacteria</taxon>
        <taxon>Pseudomonadati</taxon>
        <taxon>Myxococcota</taxon>
        <taxon>Myxococcia</taxon>
        <taxon>Myxococcales</taxon>
        <taxon>Cystobacterineae</taxon>
        <taxon>Archangiaceae</taxon>
        <taxon>Archangium</taxon>
    </lineage>
</organism>
<feature type="signal peptide" evidence="2">
    <location>
        <begin position="1"/>
        <end position="24"/>
    </location>
</feature>
<feature type="compositionally biased region" description="Polar residues" evidence="1">
    <location>
        <begin position="129"/>
        <end position="139"/>
    </location>
</feature>
<evidence type="ECO:0008006" key="5">
    <source>
        <dbReference type="Google" id="ProtNLM"/>
    </source>
</evidence>
<keyword evidence="4" id="KW-1185">Reference proteome</keyword>
<sequence>MKKLSILAATAVLGLWGCANTSKARSADEPSMEEIIGEEQARQDRQGAPTVYDGETSSDSGSHSTVTTPDGQKWDVQEEPGGDEPKTPAQDQATGGSGDAASGSGDAAGGSGDVKEDSQVIDEGPTDDAANQTDEAPRQ</sequence>
<dbReference type="Proteomes" id="UP001611383">
    <property type="component" value="Chromosome"/>
</dbReference>